<dbReference type="AlphaFoldDB" id="A0A4V2K070"/>
<name>A0A4V2K070_9APHY</name>
<accession>A0A4V2K070</accession>
<evidence type="ECO:0000313" key="1">
    <source>
        <dbReference type="EMBL" id="TBU27733.1"/>
    </source>
</evidence>
<gene>
    <name evidence="1" type="ORF">BD311DRAFT_696225</name>
</gene>
<sequence length="152" mass="17223">MGIRLAYLAVTSLLTAIYHPQRRRPRCARWQSFDARHPGQQRPCSLFTLVIHLFTGVWMPIWPGRTRVEYLTVFTTVTTYALRPTVLKSRNGYAHFSLVSPNLSPIRDATPGNGQGRELSLSVFASSRHDADPIWKMRASRLELGLPHPMPG</sequence>
<organism evidence="1">
    <name type="scientific">Dichomitus squalens</name>
    <dbReference type="NCBI Taxonomy" id="114155"/>
    <lineage>
        <taxon>Eukaryota</taxon>
        <taxon>Fungi</taxon>
        <taxon>Dikarya</taxon>
        <taxon>Basidiomycota</taxon>
        <taxon>Agaricomycotina</taxon>
        <taxon>Agaricomycetes</taxon>
        <taxon>Polyporales</taxon>
        <taxon>Polyporaceae</taxon>
        <taxon>Dichomitus</taxon>
    </lineage>
</organism>
<reference evidence="1" key="1">
    <citation type="submission" date="2019-01" db="EMBL/GenBank/DDBJ databases">
        <title>Draft genome sequences of three monokaryotic isolates of the white-rot basidiomycete fungus Dichomitus squalens.</title>
        <authorList>
            <consortium name="DOE Joint Genome Institute"/>
            <person name="Lopez S.C."/>
            <person name="Andreopoulos B."/>
            <person name="Pangilinan J."/>
            <person name="Lipzen A."/>
            <person name="Riley R."/>
            <person name="Ahrendt S."/>
            <person name="Ng V."/>
            <person name="Barry K."/>
            <person name="Daum C."/>
            <person name="Grigoriev I.V."/>
            <person name="Hilden K.S."/>
            <person name="Makela M.R."/>
            <person name="de Vries R.P."/>
        </authorList>
    </citation>
    <scope>NUCLEOTIDE SEQUENCE [LARGE SCALE GENOMIC DNA]</scope>
    <source>
        <strain evidence="1">OM18370.1</strain>
    </source>
</reference>
<proteinExistence type="predicted"/>
<dbReference type="Proteomes" id="UP000292957">
    <property type="component" value="Unassembled WGS sequence"/>
</dbReference>
<protein>
    <submittedName>
        <fullName evidence="1">Uncharacterized protein</fullName>
    </submittedName>
</protein>
<dbReference type="EMBL" id="ML143429">
    <property type="protein sequence ID" value="TBU27733.1"/>
    <property type="molecule type" value="Genomic_DNA"/>
</dbReference>